<dbReference type="InterPro" id="IPR006076">
    <property type="entry name" value="FAD-dep_OxRdtase"/>
</dbReference>
<evidence type="ECO:0000313" key="7">
    <source>
        <dbReference type="Proteomes" id="UP001157915"/>
    </source>
</evidence>
<dbReference type="InterPro" id="IPR036188">
    <property type="entry name" value="FAD/NAD-bd_sf"/>
</dbReference>
<dbReference type="Gene3D" id="3.50.50.60">
    <property type="entry name" value="FAD/NAD(P)-binding domain"/>
    <property type="match status" value="2"/>
</dbReference>
<keyword evidence="7" id="KW-1185">Reference proteome</keyword>
<evidence type="ECO:0000313" key="6">
    <source>
        <dbReference type="EMBL" id="SMP15644.1"/>
    </source>
</evidence>
<evidence type="ECO:0000256" key="2">
    <source>
        <dbReference type="ARBA" id="ARBA00009410"/>
    </source>
</evidence>
<dbReference type="SUPFAM" id="SSF54373">
    <property type="entry name" value="FAD-linked reductases, C-terminal domain"/>
    <property type="match status" value="1"/>
</dbReference>
<evidence type="ECO:0000256" key="4">
    <source>
        <dbReference type="ARBA" id="ARBA00023002"/>
    </source>
</evidence>
<reference evidence="6 7" key="1">
    <citation type="submission" date="2017-05" db="EMBL/GenBank/DDBJ databases">
        <authorList>
            <person name="Varghese N."/>
            <person name="Submissions S."/>
        </authorList>
    </citation>
    <scope>NUCLEOTIDE SEQUENCE [LARGE SCALE GENOMIC DNA]</scope>
    <source>
        <strain evidence="6 7">DSM 15360</strain>
    </source>
</reference>
<evidence type="ECO:0000256" key="1">
    <source>
        <dbReference type="ARBA" id="ARBA00001974"/>
    </source>
</evidence>
<proteinExistence type="inferred from homology"/>
<organism evidence="6 7">
    <name type="scientific">Algoriphagus winogradskyi</name>
    <dbReference type="NCBI Taxonomy" id="237017"/>
    <lineage>
        <taxon>Bacteria</taxon>
        <taxon>Pseudomonadati</taxon>
        <taxon>Bacteroidota</taxon>
        <taxon>Cytophagia</taxon>
        <taxon>Cytophagales</taxon>
        <taxon>Cyclobacteriaceae</taxon>
        <taxon>Algoriphagus</taxon>
    </lineage>
</organism>
<keyword evidence="3" id="KW-0285">Flavoprotein</keyword>
<sequence length="437" mass="48408">MSQVQCLCDLTWYFVHGTWYKNMKPTIIIGGGVIGLFTAYFLQKEGIEVQVIDQGDMQVNCSTGNAGMIVPSHIIPLAAPGMISKGISWMFSSKSPFYIHPRLDAKLLKWCYQFYKASSPAHVERSVPVLKNLSLLSKALYQEFRDEHPDSQIALQEKGLMMIYQTEAVEKEEIEFAHLANANGLQADILTPDDIRTFEPNLEVKARGAVRFPGDAHLDPGKLYGFLKSYLLQKGVKFLPNTQVTGFEKSGNSVNAVLTDQGKIEVEKVILCGGSWSGELADLLGFTLPMMGGKGYSFLQENKPEIMQSSILTEMKVAVSPYGEQIRFGGTMEIAGTNQKINLNRVKGIFESINRYYPGFEAKFPEENKIWKGLRPCSPDGLPYIGFAPGYSNVMVNSGHSMMGVSLAPASGKIISELHQQKDTTLELKGFEVGRYA</sequence>
<comment type="similarity">
    <text evidence="2">Belongs to the DadA oxidoreductase family.</text>
</comment>
<keyword evidence="4" id="KW-0560">Oxidoreductase</keyword>
<name>A0ABY1NTN9_9BACT</name>
<evidence type="ECO:0000256" key="3">
    <source>
        <dbReference type="ARBA" id="ARBA00022630"/>
    </source>
</evidence>
<dbReference type="Gene3D" id="3.30.9.10">
    <property type="entry name" value="D-Amino Acid Oxidase, subunit A, domain 2"/>
    <property type="match status" value="1"/>
</dbReference>
<comment type="caution">
    <text evidence="6">The sequence shown here is derived from an EMBL/GenBank/DDBJ whole genome shotgun (WGS) entry which is preliminary data.</text>
</comment>
<comment type="cofactor">
    <cofactor evidence="1">
        <name>FAD</name>
        <dbReference type="ChEBI" id="CHEBI:57692"/>
    </cofactor>
</comment>
<dbReference type="SUPFAM" id="SSF51905">
    <property type="entry name" value="FAD/NAD(P)-binding domain"/>
    <property type="match status" value="1"/>
</dbReference>
<dbReference type="EMBL" id="FXUA01000002">
    <property type="protein sequence ID" value="SMP15644.1"/>
    <property type="molecule type" value="Genomic_DNA"/>
</dbReference>
<dbReference type="PANTHER" id="PTHR13847:SF286">
    <property type="entry name" value="D-AMINO ACID DEHYDROGENASE"/>
    <property type="match status" value="1"/>
</dbReference>
<evidence type="ECO:0000259" key="5">
    <source>
        <dbReference type="Pfam" id="PF01266"/>
    </source>
</evidence>
<feature type="domain" description="FAD dependent oxidoreductase" evidence="5">
    <location>
        <begin position="27"/>
        <end position="418"/>
    </location>
</feature>
<accession>A0ABY1NTN9</accession>
<gene>
    <name evidence="6" type="ORF">SAMN06265367_102498</name>
</gene>
<protein>
    <submittedName>
        <fullName evidence="6">D-amino-acid dehydrogenase</fullName>
    </submittedName>
</protein>
<dbReference type="PANTHER" id="PTHR13847">
    <property type="entry name" value="SARCOSINE DEHYDROGENASE-RELATED"/>
    <property type="match status" value="1"/>
</dbReference>
<dbReference type="Pfam" id="PF01266">
    <property type="entry name" value="DAO"/>
    <property type="match status" value="1"/>
</dbReference>
<dbReference type="Proteomes" id="UP001157915">
    <property type="component" value="Unassembled WGS sequence"/>
</dbReference>